<dbReference type="SUPFAM" id="SSF51445">
    <property type="entry name" value="(Trans)glycosidases"/>
    <property type="match status" value="1"/>
</dbReference>
<comment type="similarity">
    <text evidence="4 12">Belongs to the glycosyl hydrolase 10 (cellulase F) family.</text>
</comment>
<keyword evidence="6" id="KW-0858">Xylan degradation</keyword>
<evidence type="ECO:0000256" key="10">
    <source>
        <dbReference type="ARBA" id="ARBA00023326"/>
    </source>
</evidence>
<evidence type="ECO:0000256" key="11">
    <source>
        <dbReference type="PROSITE-ProRule" id="PRU10061"/>
    </source>
</evidence>
<dbReference type="AlphaFoldDB" id="S8FN58"/>
<comment type="subcellular location">
    <subcellularLocation>
        <location evidence="2">Secreted</location>
    </subcellularLocation>
</comment>
<keyword evidence="16" id="KW-1185">Reference proteome</keyword>
<dbReference type="InParanoid" id="S8FN58"/>
<dbReference type="InterPro" id="IPR031158">
    <property type="entry name" value="GH10_AS"/>
</dbReference>
<keyword evidence="13" id="KW-0732">Signal</keyword>
<feature type="signal peptide" evidence="13">
    <location>
        <begin position="1"/>
        <end position="23"/>
    </location>
</feature>
<comment type="pathway">
    <text evidence="3">Glycan degradation; xylan degradation.</text>
</comment>
<keyword evidence="8 12" id="KW-0119">Carbohydrate metabolism</keyword>
<evidence type="ECO:0000313" key="16">
    <source>
        <dbReference type="Proteomes" id="UP000015241"/>
    </source>
</evidence>
<dbReference type="InterPro" id="IPR017853">
    <property type="entry name" value="GH"/>
</dbReference>
<dbReference type="PROSITE" id="PS51760">
    <property type="entry name" value="GH10_2"/>
    <property type="match status" value="1"/>
</dbReference>
<proteinExistence type="inferred from homology"/>
<dbReference type="InterPro" id="IPR001000">
    <property type="entry name" value="GH10_dom"/>
</dbReference>
<evidence type="ECO:0000256" key="12">
    <source>
        <dbReference type="RuleBase" id="RU361174"/>
    </source>
</evidence>
<dbReference type="SMART" id="SM00633">
    <property type="entry name" value="Glyco_10"/>
    <property type="match status" value="1"/>
</dbReference>
<dbReference type="EMBL" id="KE504134">
    <property type="protein sequence ID" value="EPT02691.1"/>
    <property type="molecule type" value="Genomic_DNA"/>
</dbReference>
<dbReference type="Gene3D" id="3.20.20.80">
    <property type="entry name" value="Glycosidases"/>
    <property type="match status" value="1"/>
</dbReference>
<dbReference type="HOGENOM" id="CLU_020161_1_0_1"/>
<dbReference type="GO" id="GO:0031176">
    <property type="term" value="F:endo-1,4-beta-xylanase activity"/>
    <property type="evidence" value="ECO:0007669"/>
    <property type="project" value="UniProtKB-EC"/>
</dbReference>
<evidence type="ECO:0000313" key="15">
    <source>
        <dbReference type="EMBL" id="EPT02691.1"/>
    </source>
</evidence>
<dbReference type="Pfam" id="PF00331">
    <property type="entry name" value="Glyco_hydro_10"/>
    <property type="match status" value="1"/>
</dbReference>
<evidence type="ECO:0000256" key="8">
    <source>
        <dbReference type="ARBA" id="ARBA00023277"/>
    </source>
</evidence>
<keyword evidence="7 12" id="KW-0378">Hydrolase</keyword>
<protein>
    <recommendedName>
        <fullName evidence="12">Beta-xylanase</fullName>
        <ecNumber evidence="12">3.2.1.8</ecNumber>
    </recommendedName>
</protein>
<gene>
    <name evidence="15" type="ORF">FOMPIDRAFT_52379</name>
</gene>
<dbReference type="PRINTS" id="PR00134">
    <property type="entry name" value="GLHYDRLASE10"/>
</dbReference>
<evidence type="ECO:0000259" key="14">
    <source>
        <dbReference type="PROSITE" id="PS51760"/>
    </source>
</evidence>
<dbReference type="PROSITE" id="PS00591">
    <property type="entry name" value="GH10_1"/>
    <property type="match status" value="1"/>
</dbReference>
<evidence type="ECO:0000256" key="2">
    <source>
        <dbReference type="ARBA" id="ARBA00004613"/>
    </source>
</evidence>
<evidence type="ECO:0000256" key="3">
    <source>
        <dbReference type="ARBA" id="ARBA00004851"/>
    </source>
</evidence>
<evidence type="ECO:0000256" key="13">
    <source>
        <dbReference type="SAM" id="SignalP"/>
    </source>
</evidence>
<evidence type="ECO:0000256" key="1">
    <source>
        <dbReference type="ARBA" id="ARBA00000681"/>
    </source>
</evidence>
<keyword evidence="5" id="KW-0964">Secreted</keyword>
<dbReference type="OrthoDB" id="3055998at2759"/>
<keyword evidence="9 12" id="KW-0326">Glycosidase</keyword>
<dbReference type="STRING" id="743788.S8FN58"/>
<sequence length="361" mass="39045">MKFSQAVTLAVLYAYGALPATHAAPTPAASGALPTGTSQVSGLNVLAKAAGKLYFGSATDNPELSDTTYRSLLDNSQHFGQITPGNSMKWDATEPEPNQFAFTQGDQIANLAKSNGQILRAHNLVWHEQLPSWVTSSNFNATGLTNVIENHIANVAGHYKGQPYAWDVVNEPLNDDGSFRQDVFFNTLGENYISIALNAAHKADPNAKLYINDYNIESTGVKSTAMQNLVKTLKSNNVPIDGIGMESHFIVGEVPTTLAQNFQAFADLGVEVAITELDIRMTLPETAAQLAQQKTDFYNVVNACLQVSACKGVTVWDWTDKYSWVPSTFSGQGAATPFDSNFVEKPAFDGIVEALKRQSLS</sequence>
<feature type="active site" description="Nucleophile" evidence="11">
    <location>
        <position position="276"/>
    </location>
</feature>
<evidence type="ECO:0000256" key="4">
    <source>
        <dbReference type="ARBA" id="ARBA00007495"/>
    </source>
</evidence>
<evidence type="ECO:0000256" key="6">
    <source>
        <dbReference type="ARBA" id="ARBA00022651"/>
    </source>
</evidence>
<evidence type="ECO:0000256" key="7">
    <source>
        <dbReference type="ARBA" id="ARBA00022801"/>
    </source>
</evidence>
<feature type="chain" id="PRO_5004563845" description="Beta-xylanase" evidence="13">
    <location>
        <begin position="24"/>
        <end position="361"/>
    </location>
</feature>
<dbReference type="PANTHER" id="PTHR31490">
    <property type="entry name" value="GLYCOSYL HYDROLASE"/>
    <property type="match status" value="1"/>
</dbReference>
<dbReference type="GO" id="GO:0005576">
    <property type="term" value="C:extracellular region"/>
    <property type="evidence" value="ECO:0007669"/>
    <property type="project" value="UniProtKB-SubCell"/>
</dbReference>
<organism evidence="15 16">
    <name type="scientific">Fomitopsis schrenkii</name>
    <name type="common">Brown rot fungus</name>
    <dbReference type="NCBI Taxonomy" id="2126942"/>
    <lineage>
        <taxon>Eukaryota</taxon>
        <taxon>Fungi</taxon>
        <taxon>Dikarya</taxon>
        <taxon>Basidiomycota</taxon>
        <taxon>Agaricomycotina</taxon>
        <taxon>Agaricomycetes</taxon>
        <taxon>Polyporales</taxon>
        <taxon>Fomitopsis</taxon>
    </lineage>
</organism>
<dbReference type="PANTHER" id="PTHR31490:SF35">
    <property type="entry name" value="ENDO-1,4-BETA-XYLANASE"/>
    <property type="match status" value="1"/>
</dbReference>
<keyword evidence="10 12" id="KW-0624">Polysaccharide degradation</keyword>
<dbReference type="GO" id="GO:0045493">
    <property type="term" value="P:xylan catabolic process"/>
    <property type="evidence" value="ECO:0007669"/>
    <property type="project" value="UniProtKB-KW"/>
</dbReference>
<dbReference type="Proteomes" id="UP000015241">
    <property type="component" value="Unassembled WGS sequence"/>
</dbReference>
<name>S8FN58_FOMSC</name>
<dbReference type="eggNOG" id="ENOG502QR4K">
    <property type="taxonomic scope" value="Eukaryota"/>
</dbReference>
<evidence type="ECO:0000256" key="9">
    <source>
        <dbReference type="ARBA" id="ARBA00023295"/>
    </source>
</evidence>
<evidence type="ECO:0000256" key="5">
    <source>
        <dbReference type="ARBA" id="ARBA00022525"/>
    </source>
</evidence>
<reference evidence="15 16" key="1">
    <citation type="journal article" date="2012" name="Science">
        <title>The Paleozoic origin of enzymatic lignin decomposition reconstructed from 31 fungal genomes.</title>
        <authorList>
            <person name="Floudas D."/>
            <person name="Binder M."/>
            <person name="Riley R."/>
            <person name="Barry K."/>
            <person name="Blanchette R.A."/>
            <person name="Henrissat B."/>
            <person name="Martinez A.T."/>
            <person name="Otillar R."/>
            <person name="Spatafora J.W."/>
            <person name="Yadav J.S."/>
            <person name="Aerts A."/>
            <person name="Benoit I."/>
            <person name="Boyd A."/>
            <person name="Carlson A."/>
            <person name="Copeland A."/>
            <person name="Coutinho P.M."/>
            <person name="de Vries R.P."/>
            <person name="Ferreira P."/>
            <person name="Findley K."/>
            <person name="Foster B."/>
            <person name="Gaskell J."/>
            <person name="Glotzer D."/>
            <person name="Gorecki P."/>
            <person name="Heitman J."/>
            <person name="Hesse C."/>
            <person name="Hori C."/>
            <person name="Igarashi K."/>
            <person name="Jurgens J.A."/>
            <person name="Kallen N."/>
            <person name="Kersten P."/>
            <person name="Kohler A."/>
            <person name="Kuees U."/>
            <person name="Kumar T.K.A."/>
            <person name="Kuo A."/>
            <person name="LaButti K."/>
            <person name="Larrondo L.F."/>
            <person name="Lindquist E."/>
            <person name="Ling A."/>
            <person name="Lombard V."/>
            <person name="Lucas S."/>
            <person name="Lundell T."/>
            <person name="Martin R."/>
            <person name="McLaughlin D.J."/>
            <person name="Morgenstern I."/>
            <person name="Morin E."/>
            <person name="Murat C."/>
            <person name="Nagy L.G."/>
            <person name="Nolan M."/>
            <person name="Ohm R.A."/>
            <person name="Patyshakuliyeva A."/>
            <person name="Rokas A."/>
            <person name="Ruiz-Duenas F.J."/>
            <person name="Sabat G."/>
            <person name="Salamov A."/>
            <person name="Samejima M."/>
            <person name="Schmutz J."/>
            <person name="Slot J.C."/>
            <person name="St John F."/>
            <person name="Stenlid J."/>
            <person name="Sun H."/>
            <person name="Sun S."/>
            <person name="Syed K."/>
            <person name="Tsang A."/>
            <person name="Wiebenga A."/>
            <person name="Young D."/>
            <person name="Pisabarro A."/>
            <person name="Eastwood D.C."/>
            <person name="Martin F."/>
            <person name="Cullen D."/>
            <person name="Grigoriev I.V."/>
            <person name="Hibbett D.S."/>
        </authorList>
    </citation>
    <scope>NUCLEOTIDE SEQUENCE</scope>
    <source>
        <strain evidence="16">FP-58527</strain>
    </source>
</reference>
<feature type="domain" description="GH10" evidence="14">
    <location>
        <begin position="40"/>
        <end position="354"/>
    </location>
</feature>
<comment type="catalytic activity">
    <reaction evidence="1 12">
        <text>Endohydrolysis of (1-&gt;4)-beta-D-xylosidic linkages in xylans.</text>
        <dbReference type="EC" id="3.2.1.8"/>
    </reaction>
</comment>
<dbReference type="InterPro" id="IPR044846">
    <property type="entry name" value="GH10"/>
</dbReference>
<accession>S8FN58</accession>
<dbReference type="EC" id="3.2.1.8" evidence="12"/>